<dbReference type="InterPro" id="IPR012338">
    <property type="entry name" value="Beta-lactam/transpept-like"/>
</dbReference>
<dbReference type="RefSeq" id="WP_338887816.1">
    <property type="nucleotide sequence ID" value="NZ_CP147846.1"/>
</dbReference>
<comment type="similarity">
    <text evidence="1 6">Belongs to the glutaminase family.</text>
</comment>
<dbReference type="HAMAP" id="MF_00313">
    <property type="entry name" value="Glutaminase"/>
    <property type="match status" value="1"/>
</dbReference>
<feature type="domain" description="STAS" evidence="7">
    <location>
        <begin position="313"/>
        <end position="389"/>
    </location>
</feature>
<feature type="binding site" evidence="6">
    <location>
        <position position="114"/>
    </location>
    <ligand>
        <name>substrate</name>
    </ligand>
</feature>
<dbReference type="Gene3D" id="3.40.710.10">
    <property type="entry name" value="DD-peptidase/beta-lactamase superfamily"/>
    <property type="match status" value="1"/>
</dbReference>
<dbReference type="SUPFAM" id="SSF52091">
    <property type="entry name" value="SpoIIaa-like"/>
    <property type="match status" value="1"/>
</dbReference>
<evidence type="ECO:0000313" key="8">
    <source>
        <dbReference type="EMBL" id="WXG67932.1"/>
    </source>
</evidence>
<feature type="binding site" evidence="6">
    <location>
        <position position="188"/>
    </location>
    <ligand>
        <name>substrate</name>
    </ligand>
</feature>
<accession>A0ABZ2PGF8</accession>
<comment type="subunit">
    <text evidence="2 6">Homotetramer.</text>
</comment>
<dbReference type="InterPro" id="IPR015868">
    <property type="entry name" value="Glutaminase"/>
</dbReference>
<evidence type="ECO:0000256" key="2">
    <source>
        <dbReference type="ARBA" id="ARBA00011881"/>
    </source>
</evidence>
<keyword evidence="4 6" id="KW-0378">Hydrolase</keyword>
<feature type="binding site" evidence="6">
    <location>
        <position position="64"/>
    </location>
    <ligand>
        <name>substrate</name>
    </ligand>
</feature>
<organism evidence="8 9">
    <name type="scientific">Rhodococcus sovatensis</name>
    <dbReference type="NCBI Taxonomy" id="1805840"/>
    <lineage>
        <taxon>Bacteria</taxon>
        <taxon>Bacillati</taxon>
        <taxon>Actinomycetota</taxon>
        <taxon>Actinomycetes</taxon>
        <taxon>Mycobacteriales</taxon>
        <taxon>Nocardiaceae</taxon>
        <taxon>Rhodococcus</taxon>
    </lineage>
</organism>
<dbReference type="NCBIfam" id="TIGR03814">
    <property type="entry name" value="Gln_ase"/>
    <property type="match status" value="1"/>
</dbReference>
<evidence type="ECO:0000256" key="6">
    <source>
        <dbReference type="HAMAP-Rule" id="MF_00313"/>
    </source>
</evidence>
<evidence type="ECO:0000256" key="4">
    <source>
        <dbReference type="ARBA" id="ARBA00022801"/>
    </source>
</evidence>
<evidence type="ECO:0000313" key="9">
    <source>
        <dbReference type="Proteomes" id="UP001432000"/>
    </source>
</evidence>
<dbReference type="NCBIfam" id="NF002134">
    <property type="entry name" value="PRK00971.1-4"/>
    <property type="match status" value="1"/>
</dbReference>
<evidence type="ECO:0000256" key="5">
    <source>
        <dbReference type="ARBA" id="ARBA00049534"/>
    </source>
</evidence>
<dbReference type="Gene3D" id="3.30.750.24">
    <property type="entry name" value="STAS domain"/>
    <property type="match status" value="2"/>
</dbReference>
<feature type="binding site" evidence="6">
    <location>
        <position position="240"/>
    </location>
    <ligand>
        <name>substrate</name>
    </ligand>
</feature>
<dbReference type="InterPro" id="IPR002645">
    <property type="entry name" value="STAS_dom"/>
</dbReference>
<evidence type="ECO:0000259" key="7">
    <source>
        <dbReference type="PROSITE" id="PS50801"/>
    </source>
</evidence>
<proteinExistence type="inferred from homology"/>
<comment type="catalytic activity">
    <reaction evidence="5 6">
        <text>L-glutamine + H2O = L-glutamate + NH4(+)</text>
        <dbReference type="Rhea" id="RHEA:15889"/>
        <dbReference type="ChEBI" id="CHEBI:15377"/>
        <dbReference type="ChEBI" id="CHEBI:28938"/>
        <dbReference type="ChEBI" id="CHEBI:29985"/>
        <dbReference type="ChEBI" id="CHEBI:58359"/>
        <dbReference type="EC" id="3.5.1.2"/>
    </reaction>
</comment>
<feature type="binding site" evidence="6">
    <location>
        <position position="157"/>
    </location>
    <ligand>
        <name>substrate</name>
    </ligand>
</feature>
<reference evidence="8 9" key="1">
    <citation type="submission" date="2024-03" db="EMBL/GenBank/DDBJ databases">
        <title>Natural products discovery in diverse microorganisms through a two-stage MS feature dereplication strategy.</title>
        <authorList>
            <person name="Zhang R."/>
        </authorList>
    </citation>
    <scope>NUCLEOTIDE SEQUENCE [LARGE SCALE GENOMIC DNA]</scope>
    <source>
        <strain evidence="8 9">18930</strain>
    </source>
</reference>
<sequence length="416" mass="44348">MKSPVSDYLREVLDDLADDADGAVADYIPELMNADPDVFGIALTTVDGRTHSVGNDEVEFSIQSISKPFAYAAALTDRGFDSVADAVGVEPSGEAFNELSLEGDSRRPKNAMINAGAITTHSLLGSDTEQRVERALAFFSTLAGRRLVVSESVCRSELDTADRNLAIAHMLRNYGILEEEAHAVVEGYTKQCSVNVTARDLSVMGATLANAGVHPVSKERVLSRAVARQTLSVMASSGMYDAAGHWLTAVGIPAKSGVSGGLLGALPGQAGVGVFSPRLDSHGNSVRGVKVFERLSDDMGLHLMDVEPYGSSVVRDIRVVDRELVVELQGVIQFTGAENILDGLENDDSGTSTVVIDVGRVDRLSDVGRRMVLEGMRRLALDGRTVALVDPDGVLPDPDFGDGRYPEIRWSMGAKS</sequence>
<feature type="binding site" evidence="6">
    <location>
        <position position="258"/>
    </location>
    <ligand>
        <name>substrate</name>
    </ligand>
</feature>
<dbReference type="EMBL" id="CP147846">
    <property type="protein sequence ID" value="WXG67932.1"/>
    <property type="molecule type" value="Genomic_DNA"/>
</dbReference>
<gene>
    <name evidence="6" type="primary">glsA</name>
    <name evidence="8" type="ORF">WDS16_22345</name>
</gene>
<evidence type="ECO:0000256" key="1">
    <source>
        <dbReference type="ARBA" id="ARBA00011076"/>
    </source>
</evidence>
<dbReference type="Proteomes" id="UP001432000">
    <property type="component" value="Chromosome"/>
</dbReference>
<dbReference type="GO" id="GO:0004359">
    <property type="term" value="F:glutaminase activity"/>
    <property type="evidence" value="ECO:0007669"/>
    <property type="project" value="UniProtKB-EC"/>
</dbReference>
<dbReference type="PANTHER" id="PTHR12544">
    <property type="entry name" value="GLUTAMINASE"/>
    <property type="match status" value="1"/>
</dbReference>
<dbReference type="SUPFAM" id="SSF56601">
    <property type="entry name" value="beta-lactamase/transpeptidase-like"/>
    <property type="match status" value="1"/>
</dbReference>
<name>A0ABZ2PGF8_9NOCA</name>
<dbReference type="PANTHER" id="PTHR12544:SF29">
    <property type="entry name" value="GLUTAMINASE"/>
    <property type="match status" value="1"/>
</dbReference>
<dbReference type="Pfam" id="PF04960">
    <property type="entry name" value="Glutaminase"/>
    <property type="match status" value="1"/>
</dbReference>
<feature type="binding site" evidence="6">
    <location>
        <position position="164"/>
    </location>
    <ligand>
        <name>substrate</name>
    </ligand>
</feature>
<dbReference type="EC" id="3.5.1.2" evidence="3 6"/>
<evidence type="ECO:0000256" key="3">
    <source>
        <dbReference type="ARBA" id="ARBA00012918"/>
    </source>
</evidence>
<keyword evidence="6" id="KW-0007">Acetylation</keyword>
<protein>
    <recommendedName>
        <fullName evidence="3 6">Glutaminase</fullName>
        <ecNumber evidence="3 6">3.5.1.2</ecNumber>
    </recommendedName>
</protein>
<dbReference type="PROSITE" id="PS50801">
    <property type="entry name" value="STAS"/>
    <property type="match status" value="1"/>
</dbReference>
<keyword evidence="9" id="KW-1185">Reference proteome</keyword>
<dbReference type="InterPro" id="IPR036513">
    <property type="entry name" value="STAS_dom_sf"/>
</dbReference>